<protein>
    <submittedName>
        <fullName evidence="1">Uncharacterized protein</fullName>
    </submittedName>
</protein>
<evidence type="ECO:0000313" key="1">
    <source>
        <dbReference type="EMBL" id="CDW22652.1"/>
    </source>
</evidence>
<reference evidence="1" key="1">
    <citation type="submission" date="2014-05" db="EMBL/GenBank/DDBJ databases">
        <authorList>
            <person name="Chronopoulou M."/>
        </authorList>
    </citation>
    <scope>NUCLEOTIDE SEQUENCE</scope>
    <source>
        <tissue evidence="1">Whole organism</tissue>
    </source>
</reference>
<sequence length="48" mass="5739">RNNNQFKWSSISYNYNSLIIIGISDKISKQLLLNWNFKHHKDFILTGK</sequence>
<dbReference type="EMBL" id="HACA01005291">
    <property type="protein sequence ID" value="CDW22652.1"/>
    <property type="molecule type" value="Transcribed_RNA"/>
</dbReference>
<organism evidence="1">
    <name type="scientific">Lepeophtheirus salmonis</name>
    <name type="common">Salmon louse</name>
    <name type="synonym">Caligus salmonis</name>
    <dbReference type="NCBI Taxonomy" id="72036"/>
    <lineage>
        <taxon>Eukaryota</taxon>
        <taxon>Metazoa</taxon>
        <taxon>Ecdysozoa</taxon>
        <taxon>Arthropoda</taxon>
        <taxon>Crustacea</taxon>
        <taxon>Multicrustacea</taxon>
        <taxon>Hexanauplia</taxon>
        <taxon>Copepoda</taxon>
        <taxon>Siphonostomatoida</taxon>
        <taxon>Caligidae</taxon>
        <taxon>Lepeophtheirus</taxon>
    </lineage>
</organism>
<accession>A0A0K2TAQ5</accession>
<proteinExistence type="predicted"/>
<dbReference type="AlphaFoldDB" id="A0A0K2TAQ5"/>
<name>A0A0K2TAQ5_LEPSM</name>
<feature type="non-terminal residue" evidence="1">
    <location>
        <position position="1"/>
    </location>
</feature>